<dbReference type="PROSITE" id="PS50109">
    <property type="entry name" value="HIS_KIN"/>
    <property type="match status" value="1"/>
</dbReference>
<keyword evidence="7" id="KW-0175">Coiled coil</keyword>
<dbReference type="PRINTS" id="PR00344">
    <property type="entry name" value="BCTRLSENSOR"/>
</dbReference>
<keyword evidence="11" id="KW-1185">Reference proteome</keyword>
<feature type="modified residue" description="4-aspartylphosphate" evidence="6">
    <location>
        <position position="507"/>
    </location>
</feature>
<evidence type="ECO:0000256" key="2">
    <source>
        <dbReference type="ARBA" id="ARBA00012438"/>
    </source>
</evidence>
<dbReference type="Gene3D" id="3.30.565.10">
    <property type="entry name" value="Histidine kinase-like ATPase, C-terminal domain"/>
    <property type="match status" value="1"/>
</dbReference>
<dbReference type="CDD" id="cd00156">
    <property type="entry name" value="REC"/>
    <property type="match status" value="1"/>
</dbReference>
<dbReference type="InterPro" id="IPR004358">
    <property type="entry name" value="Sig_transdc_His_kin-like_C"/>
</dbReference>
<dbReference type="SUPFAM" id="SSF52172">
    <property type="entry name" value="CheY-like"/>
    <property type="match status" value="1"/>
</dbReference>
<dbReference type="NCBIfam" id="TIGR00229">
    <property type="entry name" value="sensory_box"/>
    <property type="match status" value="1"/>
</dbReference>
<evidence type="ECO:0000313" key="11">
    <source>
        <dbReference type="Proteomes" id="UP000294575"/>
    </source>
</evidence>
<dbReference type="AlphaFoldDB" id="A0A4R6TS80"/>
<dbReference type="InterPro" id="IPR005467">
    <property type="entry name" value="His_kinase_dom"/>
</dbReference>
<feature type="coiled-coil region" evidence="7">
    <location>
        <begin position="179"/>
        <end position="220"/>
    </location>
</feature>
<evidence type="ECO:0000313" key="10">
    <source>
        <dbReference type="EMBL" id="TDQ36141.1"/>
    </source>
</evidence>
<evidence type="ECO:0000259" key="8">
    <source>
        <dbReference type="PROSITE" id="PS50109"/>
    </source>
</evidence>
<evidence type="ECO:0000256" key="1">
    <source>
        <dbReference type="ARBA" id="ARBA00000085"/>
    </source>
</evidence>
<dbReference type="Pfam" id="PF00512">
    <property type="entry name" value="HisKA"/>
    <property type="match status" value="1"/>
</dbReference>
<dbReference type="CDD" id="cd00082">
    <property type="entry name" value="HisKA"/>
    <property type="match status" value="1"/>
</dbReference>
<dbReference type="EMBL" id="SNYK01000014">
    <property type="protein sequence ID" value="TDQ36141.1"/>
    <property type="molecule type" value="Genomic_DNA"/>
</dbReference>
<dbReference type="InterPro" id="IPR011006">
    <property type="entry name" value="CheY-like_superfamily"/>
</dbReference>
<dbReference type="OrthoDB" id="9764438at2"/>
<dbReference type="NCBIfam" id="NF041832">
    <property type="entry name" value="near_NosP_CTERM"/>
    <property type="match status" value="1"/>
</dbReference>
<organism evidence="10 11">
    <name type="scientific">Thiopseudomonas denitrificans</name>
    <dbReference type="NCBI Taxonomy" id="1501432"/>
    <lineage>
        <taxon>Bacteria</taxon>
        <taxon>Pseudomonadati</taxon>
        <taxon>Pseudomonadota</taxon>
        <taxon>Gammaproteobacteria</taxon>
        <taxon>Pseudomonadales</taxon>
        <taxon>Pseudomonadaceae</taxon>
        <taxon>Thiopseudomonas</taxon>
    </lineage>
</organism>
<dbReference type="SMART" id="SM00388">
    <property type="entry name" value="HisKA"/>
    <property type="match status" value="1"/>
</dbReference>
<protein>
    <recommendedName>
        <fullName evidence="2">histidine kinase</fullName>
        <ecNumber evidence="2">2.7.13.3</ecNumber>
    </recommendedName>
</protein>
<comment type="caution">
    <text evidence="10">The sequence shown here is derived from an EMBL/GenBank/DDBJ whole genome shotgun (WGS) entry which is preliminary data.</text>
</comment>
<evidence type="ECO:0000256" key="3">
    <source>
        <dbReference type="ARBA" id="ARBA00022553"/>
    </source>
</evidence>
<dbReference type="InterPro" id="IPR003661">
    <property type="entry name" value="HisK_dim/P_dom"/>
</dbReference>
<dbReference type="Gene3D" id="1.10.287.130">
    <property type="match status" value="1"/>
</dbReference>
<dbReference type="Gene3D" id="3.40.50.2300">
    <property type="match status" value="1"/>
</dbReference>
<dbReference type="SMART" id="SM00448">
    <property type="entry name" value="REC"/>
    <property type="match status" value="1"/>
</dbReference>
<dbReference type="InterPro" id="IPR001789">
    <property type="entry name" value="Sig_transdc_resp-reg_receiver"/>
</dbReference>
<feature type="domain" description="Response regulatory" evidence="9">
    <location>
        <begin position="458"/>
        <end position="573"/>
    </location>
</feature>
<dbReference type="FunFam" id="1.10.287.130:FF:000081">
    <property type="entry name" value="Hybrid sensor histidine kinase/response regulator"/>
    <property type="match status" value="1"/>
</dbReference>
<dbReference type="Pfam" id="PF00072">
    <property type="entry name" value="Response_reg"/>
    <property type="match status" value="1"/>
</dbReference>
<feature type="domain" description="Histidine kinase" evidence="8">
    <location>
        <begin position="220"/>
        <end position="433"/>
    </location>
</feature>
<dbReference type="Proteomes" id="UP000294575">
    <property type="component" value="Unassembled WGS sequence"/>
</dbReference>
<dbReference type="SMART" id="SM00387">
    <property type="entry name" value="HATPase_c"/>
    <property type="match status" value="1"/>
</dbReference>
<dbReference type="SUPFAM" id="SSF47384">
    <property type="entry name" value="Homodimeric domain of signal transducing histidine kinase"/>
    <property type="match status" value="1"/>
</dbReference>
<dbReference type="CDD" id="cd00130">
    <property type="entry name" value="PAS"/>
    <property type="match status" value="1"/>
</dbReference>
<dbReference type="InterPro" id="IPR036097">
    <property type="entry name" value="HisK_dim/P_sf"/>
</dbReference>
<dbReference type="FunFam" id="3.30.565.10:FF:000049">
    <property type="entry name" value="Two-component sensor histidine kinase"/>
    <property type="match status" value="1"/>
</dbReference>
<accession>A0A4R6TS80</accession>
<dbReference type="SUPFAM" id="SSF55874">
    <property type="entry name" value="ATPase domain of HSP90 chaperone/DNA topoisomerase II/histidine kinase"/>
    <property type="match status" value="1"/>
</dbReference>
<name>A0A4R6TS80_9GAMM</name>
<evidence type="ECO:0000259" key="9">
    <source>
        <dbReference type="PROSITE" id="PS50110"/>
    </source>
</evidence>
<dbReference type="InterPro" id="IPR036890">
    <property type="entry name" value="HATPase_C_sf"/>
</dbReference>
<keyword evidence="4" id="KW-0808">Transferase</keyword>
<reference evidence="10 11" key="1">
    <citation type="submission" date="2019-03" db="EMBL/GenBank/DDBJ databases">
        <title>Genomic Encyclopedia of Type Strains, Phase IV (KMG-IV): sequencing the most valuable type-strain genomes for metagenomic binning, comparative biology and taxonomic classification.</title>
        <authorList>
            <person name="Goeker M."/>
        </authorList>
    </citation>
    <scope>NUCLEOTIDE SEQUENCE [LARGE SCALE GENOMIC DNA]</scope>
    <source>
        <strain evidence="10 11">DSM 28679</strain>
    </source>
</reference>
<proteinExistence type="predicted"/>
<dbReference type="GO" id="GO:0009927">
    <property type="term" value="F:histidine phosphotransfer kinase activity"/>
    <property type="evidence" value="ECO:0007669"/>
    <property type="project" value="TreeGrafter"/>
</dbReference>
<evidence type="ECO:0000256" key="6">
    <source>
        <dbReference type="PROSITE-ProRule" id="PRU00169"/>
    </source>
</evidence>
<dbReference type="RefSeq" id="WP_101496344.1">
    <property type="nucleotide sequence ID" value="NZ_LNJZ01000005.1"/>
</dbReference>
<gene>
    <name evidence="10" type="ORF">DFQ45_1148</name>
</gene>
<dbReference type="PROSITE" id="PS50110">
    <property type="entry name" value="RESPONSE_REGULATORY"/>
    <property type="match status" value="1"/>
</dbReference>
<keyword evidence="5" id="KW-0418">Kinase</keyword>
<dbReference type="SUPFAM" id="SSF55785">
    <property type="entry name" value="PYP-like sensor domain (PAS domain)"/>
    <property type="match status" value="1"/>
</dbReference>
<dbReference type="EC" id="2.7.13.3" evidence="2"/>
<evidence type="ECO:0000256" key="7">
    <source>
        <dbReference type="SAM" id="Coils"/>
    </source>
</evidence>
<dbReference type="GO" id="GO:0005886">
    <property type="term" value="C:plasma membrane"/>
    <property type="evidence" value="ECO:0007669"/>
    <property type="project" value="TreeGrafter"/>
</dbReference>
<comment type="catalytic activity">
    <reaction evidence="1">
        <text>ATP + protein L-histidine = ADP + protein N-phospho-L-histidine.</text>
        <dbReference type="EC" id="2.7.13.3"/>
    </reaction>
</comment>
<dbReference type="Pfam" id="PF02518">
    <property type="entry name" value="HATPase_c"/>
    <property type="match status" value="1"/>
</dbReference>
<keyword evidence="3 6" id="KW-0597">Phosphoprotein</keyword>
<evidence type="ECO:0000256" key="5">
    <source>
        <dbReference type="ARBA" id="ARBA00022777"/>
    </source>
</evidence>
<dbReference type="InterPro" id="IPR000014">
    <property type="entry name" value="PAS"/>
</dbReference>
<dbReference type="PANTHER" id="PTHR43047:SF9">
    <property type="entry name" value="HISTIDINE KINASE"/>
    <property type="match status" value="1"/>
</dbReference>
<dbReference type="GO" id="GO:0000155">
    <property type="term" value="F:phosphorelay sensor kinase activity"/>
    <property type="evidence" value="ECO:0007669"/>
    <property type="project" value="InterPro"/>
</dbReference>
<dbReference type="InterPro" id="IPR003594">
    <property type="entry name" value="HATPase_dom"/>
</dbReference>
<evidence type="ECO:0000256" key="4">
    <source>
        <dbReference type="ARBA" id="ARBA00022679"/>
    </source>
</evidence>
<dbReference type="Pfam" id="PF13188">
    <property type="entry name" value="PAS_8"/>
    <property type="match status" value="1"/>
</dbReference>
<sequence length="581" mass="65061">MAKHSEQVLTGLLGLGEQSSRKSHYPELLQQLQQLERERNRYKWLFEHANYGVFQARANSGFRAANPALLNLLGYDSAEQLMAGGPDIAEQIFCGGRNEIEQINHQLMNDGSVQGYETRFRSRDGREHDVVINLFLNTDEPGLIEGFVANISERKKAQRRMLQLNLELEQRVTERTAELHDSNQHLQQQIRQREQVEQALREARDAAEAANRSKDKYLAAASHDLLQPLNAARLLISTLQERELPAAEQHLVQRAHLALEGAEDLLNDLLDIARLDQLAVTPAYATCSVAELYENLLSEFEPIAQQSGLRLGAFSSRLLIRSDCHLLMRILRNFVSNACRYTPRGRIFLGVRKRGTHVRLEVWDTGIGLSKEQLGAVFQEFRQFSQVQSGVRKGVGLGLAIVERIADILEARIQVRSEPGRGSCFSIEVPLVCRLEQQPPPLLPNAVSQSVNVLQGRRILVVDNEPDILLSMSALLEQWQCQVCVASGFGEALRALKDAPPEIILADLHLDDGNNGLEVVAQLRHYFADDIPAVLITADHSDELAALRKQLDIPVLNKPVRPSKLRAILSQRLGSPLSLPE</sequence>
<dbReference type="PANTHER" id="PTHR43047">
    <property type="entry name" value="TWO-COMPONENT HISTIDINE PROTEIN KINASE"/>
    <property type="match status" value="1"/>
</dbReference>
<dbReference type="Gene3D" id="3.30.450.20">
    <property type="entry name" value="PAS domain"/>
    <property type="match status" value="1"/>
</dbReference>
<dbReference type="InterPro" id="IPR035965">
    <property type="entry name" value="PAS-like_dom_sf"/>
</dbReference>